<evidence type="ECO:0008006" key="3">
    <source>
        <dbReference type="Google" id="ProtNLM"/>
    </source>
</evidence>
<dbReference type="Proteomes" id="UP000740883">
    <property type="component" value="Unassembled WGS sequence"/>
</dbReference>
<organism evidence="1 2">
    <name type="scientific">Nosema granulosis</name>
    <dbReference type="NCBI Taxonomy" id="83296"/>
    <lineage>
        <taxon>Eukaryota</taxon>
        <taxon>Fungi</taxon>
        <taxon>Fungi incertae sedis</taxon>
        <taxon>Microsporidia</taxon>
        <taxon>Nosematidae</taxon>
        <taxon>Nosema</taxon>
    </lineage>
</organism>
<keyword evidence="2" id="KW-1185">Reference proteome</keyword>
<dbReference type="OrthoDB" id="7691805at2759"/>
<reference evidence="1 2" key="1">
    <citation type="journal article" date="2020" name="Genome Biol. Evol.">
        <title>Comparative genomics of strictly vertically transmitted, feminizing microsporidia endosymbionts of amphipod crustaceans.</title>
        <authorList>
            <person name="Cormier A."/>
            <person name="Chebbi M.A."/>
            <person name="Giraud I."/>
            <person name="Wattier R."/>
            <person name="Teixeira M."/>
            <person name="Gilbert C."/>
            <person name="Rigaud T."/>
            <person name="Cordaux R."/>
        </authorList>
    </citation>
    <scope>NUCLEOTIDE SEQUENCE [LARGE SCALE GENOMIC DNA]</scope>
    <source>
        <strain evidence="1 2">Ou3-Ou53</strain>
    </source>
</reference>
<evidence type="ECO:0000313" key="2">
    <source>
        <dbReference type="Proteomes" id="UP000740883"/>
    </source>
</evidence>
<sequence>MVPVPPGVRYGDRARERGGEPKRLFKRLAVNEIEQMDEKKEYGEIKDLHERLAHGSQKTMEYHLRGKNINKVREKVIKVIDDCLTCQRMGRNYKKRNIIAIRTKRTNEIWEIDLVGPLPKSRNGYSYIHPSS</sequence>
<evidence type="ECO:0000313" key="1">
    <source>
        <dbReference type="EMBL" id="KAF9758250.1"/>
    </source>
</evidence>
<name>A0A9P6GVW8_9MICR</name>
<comment type="caution">
    <text evidence="1">The sequence shown here is derived from an EMBL/GenBank/DDBJ whole genome shotgun (WGS) entry which is preliminary data.</text>
</comment>
<dbReference type="AlphaFoldDB" id="A0A9P6GVW8"/>
<protein>
    <recommendedName>
        <fullName evidence="3">Integrase zinc-binding domain-containing protein</fullName>
    </recommendedName>
</protein>
<gene>
    <name evidence="1" type="ORF">NGRA_3199</name>
</gene>
<proteinExistence type="predicted"/>
<dbReference type="EMBL" id="SBJO01000658">
    <property type="protein sequence ID" value="KAF9758250.1"/>
    <property type="molecule type" value="Genomic_DNA"/>
</dbReference>
<accession>A0A9P6GVW8</accession>